<organism evidence="1 2">
    <name type="scientific">Psophocarpus tetragonolobus</name>
    <name type="common">Winged bean</name>
    <name type="synonym">Dolichos tetragonolobus</name>
    <dbReference type="NCBI Taxonomy" id="3891"/>
    <lineage>
        <taxon>Eukaryota</taxon>
        <taxon>Viridiplantae</taxon>
        <taxon>Streptophyta</taxon>
        <taxon>Embryophyta</taxon>
        <taxon>Tracheophyta</taxon>
        <taxon>Spermatophyta</taxon>
        <taxon>Magnoliopsida</taxon>
        <taxon>eudicotyledons</taxon>
        <taxon>Gunneridae</taxon>
        <taxon>Pentapetalae</taxon>
        <taxon>rosids</taxon>
        <taxon>fabids</taxon>
        <taxon>Fabales</taxon>
        <taxon>Fabaceae</taxon>
        <taxon>Papilionoideae</taxon>
        <taxon>50 kb inversion clade</taxon>
        <taxon>NPAAA clade</taxon>
        <taxon>indigoferoid/millettioid clade</taxon>
        <taxon>Phaseoleae</taxon>
        <taxon>Psophocarpus</taxon>
    </lineage>
</organism>
<keyword evidence="2" id="KW-1185">Reference proteome</keyword>
<evidence type="ECO:0000313" key="1">
    <source>
        <dbReference type="EMBL" id="KAK7412373.1"/>
    </source>
</evidence>
<reference evidence="1 2" key="1">
    <citation type="submission" date="2024-01" db="EMBL/GenBank/DDBJ databases">
        <title>The genomes of 5 underutilized Papilionoideae crops provide insights into root nodulation and disease resistanc.</title>
        <authorList>
            <person name="Jiang F."/>
        </authorList>
    </citation>
    <scope>NUCLEOTIDE SEQUENCE [LARGE SCALE GENOMIC DNA]</scope>
    <source>
        <strain evidence="1">DUOXIRENSHENG_FW03</strain>
        <tissue evidence="1">Leaves</tissue>
    </source>
</reference>
<protein>
    <submittedName>
        <fullName evidence="1">Uncharacterized protein</fullName>
    </submittedName>
</protein>
<dbReference type="Proteomes" id="UP001386955">
    <property type="component" value="Unassembled WGS sequence"/>
</dbReference>
<sequence length="92" mass="10716">MYRRYGSGKEESEKFGGKTICWELEGGHEKEMEKEEVFKNDEEKKGQETAAAHDICKQCSFKMEVKRGVLALDRNEWGVQVKPSAIRHIRRL</sequence>
<proteinExistence type="predicted"/>
<evidence type="ECO:0000313" key="2">
    <source>
        <dbReference type="Proteomes" id="UP001386955"/>
    </source>
</evidence>
<dbReference type="EMBL" id="JAYMYS010000001">
    <property type="protein sequence ID" value="KAK7412373.1"/>
    <property type="molecule type" value="Genomic_DNA"/>
</dbReference>
<gene>
    <name evidence="1" type="ORF">VNO78_03829</name>
</gene>
<comment type="caution">
    <text evidence="1">The sequence shown here is derived from an EMBL/GenBank/DDBJ whole genome shotgun (WGS) entry which is preliminary data.</text>
</comment>
<name>A0AAN9T255_PSOTE</name>
<accession>A0AAN9T255</accession>
<dbReference type="AlphaFoldDB" id="A0AAN9T255"/>